<dbReference type="Pfam" id="PF00535">
    <property type="entry name" value="Glycos_transf_2"/>
    <property type="match status" value="1"/>
</dbReference>
<dbReference type="EMBL" id="JARBDR010000923">
    <property type="protein sequence ID" value="KAJ8298097.1"/>
    <property type="molecule type" value="Genomic_DNA"/>
</dbReference>
<evidence type="ECO:0000256" key="12">
    <source>
        <dbReference type="ARBA" id="ARBA00045097"/>
    </source>
</evidence>
<evidence type="ECO:0000256" key="6">
    <source>
        <dbReference type="ARBA" id="ARBA00022679"/>
    </source>
</evidence>
<dbReference type="PANTHER" id="PTHR10859">
    <property type="entry name" value="GLYCOSYL TRANSFERASE"/>
    <property type="match status" value="1"/>
</dbReference>
<organism evidence="14 15">
    <name type="scientific">Tegillarca granosa</name>
    <name type="common">Malaysian cockle</name>
    <name type="synonym">Anadara granosa</name>
    <dbReference type="NCBI Taxonomy" id="220873"/>
    <lineage>
        <taxon>Eukaryota</taxon>
        <taxon>Metazoa</taxon>
        <taxon>Spiralia</taxon>
        <taxon>Lophotrochozoa</taxon>
        <taxon>Mollusca</taxon>
        <taxon>Bivalvia</taxon>
        <taxon>Autobranchia</taxon>
        <taxon>Pteriomorphia</taxon>
        <taxon>Arcoida</taxon>
        <taxon>Arcoidea</taxon>
        <taxon>Arcidae</taxon>
        <taxon>Tegillarca</taxon>
    </lineage>
</organism>
<dbReference type="InterPro" id="IPR035518">
    <property type="entry name" value="DPG_synthase"/>
</dbReference>
<protein>
    <recommendedName>
        <fullName evidence="4">dolichyl-phosphate beta-glucosyltransferase</fullName>
        <ecNumber evidence="4">2.4.1.117</ecNumber>
    </recommendedName>
</protein>
<evidence type="ECO:0000313" key="15">
    <source>
        <dbReference type="Proteomes" id="UP001217089"/>
    </source>
</evidence>
<comment type="pathway">
    <text evidence="2">Protein modification; protein glycosylation.</text>
</comment>
<comment type="catalytic activity">
    <reaction evidence="12">
        <text>a di-trans,poly-cis-dolichyl phosphate + UDP-alpha-D-glucose = a di-trans,poly-cis-dolichyl beta-D-glucosyl phosphate + UDP</text>
        <dbReference type="Rhea" id="RHEA:15401"/>
        <dbReference type="Rhea" id="RHEA-COMP:19498"/>
        <dbReference type="Rhea" id="RHEA-COMP:19502"/>
        <dbReference type="ChEBI" id="CHEBI:57525"/>
        <dbReference type="ChEBI" id="CHEBI:57683"/>
        <dbReference type="ChEBI" id="CHEBI:58223"/>
        <dbReference type="ChEBI" id="CHEBI:58885"/>
        <dbReference type="EC" id="2.4.1.117"/>
    </reaction>
    <physiologicalReaction direction="left-to-right" evidence="12">
        <dbReference type="Rhea" id="RHEA:15402"/>
    </physiologicalReaction>
</comment>
<dbReference type="InterPro" id="IPR001173">
    <property type="entry name" value="Glyco_trans_2-like"/>
</dbReference>
<comment type="similarity">
    <text evidence="3">Belongs to the glycosyltransferase 2 family.</text>
</comment>
<dbReference type="SUPFAM" id="SSF53448">
    <property type="entry name" value="Nucleotide-diphospho-sugar transferases"/>
    <property type="match status" value="1"/>
</dbReference>
<keyword evidence="5" id="KW-0328">Glycosyltransferase</keyword>
<dbReference type="Gene3D" id="3.90.550.10">
    <property type="entry name" value="Spore Coat Polysaccharide Biosynthesis Protein SpsA, Chain A"/>
    <property type="match status" value="1"/>
</dbReference>
<evidence type="ECO:0000256" key="4">
    <source>
        <dbReference type="ARBA" id="ARBA00012583"/>
    </source>
</evidence>
<dbReference type="Proteomes" id="UP001217089">
    <property type="component" value="Unassembled WGS sequence"/>
</dbReference>
<keyword evidence="9" id="KW-0735">Signal-anchor</keyword>
<comment type="subcellular location">
    <subcellularLocation>
        <location evidence="1">Endoplasmic reticulum membrane</location>
        <topology evidence="1">Single-pass membrane protein</topology>
    </subcellularLocation>
</comment>
<reference evidence="14 15" key="1">
    <citation type="submission" date="2022-12" db="EMBL/GenBank/DDBJ databases">
        <title>Chromosome-level genome of Tegillarca granosa.</title>
        <authorList>
            <person name="Kim J."/>
        </authorList>
    </citation>
    <scope>NUCLEOTIDE SEQUENCE [LARGE SCALE GENOMIC DNA]</scope>
    <source>
        <strain evidence="14">Teg-2019</strain>
        <tissue evidence="14">Adductor muscle</tissue>
    </source>
</reference>
<feature type="domain" description="Glycosyltransferase 2-like" evidence="13">
    <location>
        <begin position="233"/>
        <end position="408"/>
    </location>
</feature>
<keyword evidence="6" id="KW-0808">Transferase</keyword>
<evidence type="ECO:0000256" key="9">
    <source>
        <dbReference type="ARBA" id="ARBA00022968"/>
    </source>
</evidence>
<evidence type="ECO:0000256" key="3">
    <source>
        <dbReference type="ARBA" id="ARBA00006739"/>
    </source>
</evidence>
<proteinExistence type="inferred from homology"/>
<comment type="caution">
    <text evidence="14">The sequence shown here is derived from an EMBL/GenBank/DDBJ whole genome shotgun (WGS) entry which is preliminary data.</text>
</comment>
<evidence type="ECO:0000256" key="5">
    <source>
        <dbReference type="ARBA" id="ARBA00022676"/>
    </source>
</evidence>
<evidence type="ECO:0000256" key="2">
    <source>
        <dbReference type="ARBA" id="ARBA00004922"/>
    </source>
</evidence>
<name>A0ABQ9E2J9_TEGGR</name>
<sequence length="489" mass="56944">MYMELLLPEYVVSRFSTKYKSQDAIFVYTIKHVNRVTLNGVYTIKHVDRVTLKDVYTIKHVDRVTLKGVYTIKHVDRVTLKDVYTIKHVDRVTLKGVYTIKHVDRVTLKDVYTIKHVDRVTLKDVNTINHVDRVTLKGVFTIKPVDRVTLKDLYSMKHVDRVTLKDVYTIKHVDRVTLKGVYTIKHTLVFVYMTSQSYPNLGRYDSEKYFVDPKKKKNIDFPSIHDPPNIDLSVIVPAYNEEERLPEMMNEAMAYLEDRQLKSPSFSFEIIIVDDGSSDKTTETGHLYSEKYGTEKVRVLTLYKNRGKGGAIRLGMFVARGKLLLFADADGATQFSDYEKLEKEMKKINKNGLGVICGSRAHLEQESIAQRSMFRTFLMYGFHFLVWFLCVRGIKDTQCGFKLLTRQAAVILFSNLHVERWAFDVDMLYLAQYFKIPMSEVAVKWQEIEGSKMVPVWSWLQMGKDLLLIRLRYILGAWKIRSVEHLKND</sequence>
<accession>A0ABQ9E2J9</accession>
<evidence type="ECO:0000256" key="8">
    <source>
        <dbReference type="ARBA" id="ARBA00022824"/>
    </source>
</evidence>
<keyword evidence="15" id="KW-1185">Reference proteome</keyword>
<evidence type="ECO:0000259" key="13">
    <source>
        <dbReference type="Pfam" id="PF00535"/>
    </source>
</evidence>
<evidence type="ECO:0000313" key="14">
    <source>
        <dbReference type="EMBL" id="KAJ8298097.1"/>
    </source>
</evidence>
<dbReference type="EC" id="2.4.1.117" evidence="4"/>
<dbReference type="CDD" id="cd04188">
    <property type="entry name" value="DPG_synthase"/>
    <property type="match status" value="1"/>
</dbReference>
<evidence type="ECO:0000256" key="11">
    <source>
        <dbReference type="ARBA" id="ARBA00023136"/>
    </source>
</evidence>
<keyword evidence="11" id="KW-0472">Membrane</keyword>
<gene>
    <name evidence="14" type="ORF">KUTeg_024628</name>
</gene>
<evidence type="ECO:0000256" key="1">
    <source>
        <dbReference type="ARBA" id="ARBA00004389"/>
    </source>
</evidence>
<keyword evidence="7" id="KW-0812">Transmembrane</keyword>
<dbReference type="PANTHER" id="PTHR10859:SF91">
    <property type="entry name" value="DOLICHYL-PHOSPHATE BETA-GLUCOSYLTRANSFERASE"/>
    <property type="match status" value="1"/>
</dbReference>
<keyword evidence="8" id="KW-0256">Endoplasmic reticulum</keyword>
<evidence type="ECO:0000256" key="10">
    <source>
        <dbReference type="ARBA" id="ARBA00022989"/>
    </source>
</evidence>
<keyword evidence="10" id="KW-1133">Transmembrane helix</keyword>
<evidence type="ECO:0000256" key="7">
    <source>
        <dbReference type="ARBA" id="ARBA00022692"/>
    </source>
</evidence>
<dbReference type="InterPro" id="IPR029044">
    <property type="entry name" value="Nucleotide-diphossugar_trans"/>
</dbReference>